<sequence length="50" mass="5732">MVSTRRGNGFVYVKNPHLDLMEEDILYHLDLGTKTHNLPAMFGDIKVTSR</sequence>
<dbReference type="GeneTree" id="ENSGT00960000190507"/>
<evidence type="ECO:0000313" key="1">
    <source>
        <dbReference type="Ensembl" id="ENSLLTP00000004348.1"/>
    </source>
</evidence>
<dbReference type="Gene3D" id="3.40.50.1580">
    <property type="entry name" value="Nucleoside phosphorylase domain"/>
    <property type="match status" value="1"/>
</dbReference>
<protein>
    <submittedName>
        <fullName evidence="1">Uncharacterized protein</fullName>
    </submittedName>
</protein>
<reference evidence="1" key="1">
    <citation type="submission" date="2025-08" db="UniProtKB">
        <authorList>
            <consortium name="Ensembl"/>
        </authorList>
    </citation>
    <scope>IDENTIFICATION</scope>
</reference>
<dbReference type="Ensembl" id="ENSLLTT00000004528.1">
    <property type="protein sequence ID" value="ENSLLTP00000004348.1"/>
    <property type="gene ID" value="ENSLLTG00000003286.1"/>
</dbReference>
<evidence type="ECO:0000313" key="2">
    <source>
        <dbReference type="Proteomes" id="UP000694406"/>
    </source>
</evidence>
<dbReference type="AlphaFoldDB" id="A0A8C5RMJ3"/>
<dbReference type="InterPro" id="IPR035994">
    <property type="entry name" value="Nucleoside_phosphorylase_sf"/>
</dbReference>
<dbReference type="GO" id="GO:0009116">
    <property type="term" value="P:nucleoside metabolic process"/>
    <property type="evidence" value="ECO:0007669"/>
    <property type="project" value="InterPro"/>
</dbReference>
<organism evidence="1 2">
    <name type="scientific">Laticauda laticaudata</name>
    <name type="common">Blue-ringed sea krait</name>
    <name type="synonym">Blue-lipped sea krait</name>
    <dbReference type="NCBI Taxonomy" id="8630"/>
    <lineage>
        <taxon>Eukaryota</taxon>
        <taxon>Metazoa</taxon>
        <taxon>Chordata</taxon>
        <taxon>Craniata</taxon>
        <taxon>Vertebrata</taxon>
        <taxon>Euteleostomi</taxon>
        <taxon>Lepidosauria</taxon>
        <taxon>Squamata</taxon>
        <taxon>Bifurcata</taxon>
        <taxon>Unidentata</taxon>
        <taxon>Episquamata</taxon>
        <taxon>Toxicofera</taxon>
        <taxon>Serpentes</taxon>
        <taxon>Colubroidea</taxon>
        <taxon>Elapidae</taxon>
        <taxon>Laticaudinae</taxon>
        <taxon>Laticauda</taxon>
    </lineage>
</organism>
<proteinExistence type="predicted"/>
<name>A0A8C5RMJ3_LATLA</name>
<keyword evidence="2" id="KW-1185">Reference proteome</keyword>
<dbReference type="GO" id="GO:0003824">
    <property type="term" value="F:catalytic activity"/>
    <property type="evidence" value="ECO:0007669"/>
    <property type="project" value="InterPro"/>
</dbReference>
<dbReference type="Proteomes" id="UP000694406">
    <property type="component" value="Unplaced"/>
</dbReference>
<reference evidence="1" key="2">
    <citation type="submission" date="2025-09" db="UniProtKB">
        <authorList>
            <consortium name="Ensembl"/>
        </authorList>
    </citation>
    <scope>IDENTIFICATION</scope>
</reference>
<accession>A0A8C5RMJ3</accession>